<protein>
    <submittedName>
        <fullName evidence="1">Uncharacterized protein</fullName>
    </submittedName>
</protein>
<reference evidence="1" key="1">
    <citation type="submission" date="2020-11" db="EMBL/GenBank/DDBJ databases">
        <title>Sequencing the genomes of 1000 actinobacteria strains.</title>
        <authorList>
            <person name="Klenk H.-P."/>
        </authorList>
    </citation>
    <scope>NUCLEOTIDE SEQUENCE</scope>
    <source>
        <strain evidence="1">DSM 45356</strain>
    </source>
</reference>
<dbReference type="AlphaFoldDB" id="A0A8J7GKM2"/>
<sequence>MPVTVPPQCKHPSCFDGRMERSRFTLAEVQAFSAVQLSRVEVFACPTFPGMFHTRARKGWRI</sequence>
<comment type="caution">
    <text evidence="1">The sequence shown here is derived from an EMBL/GenBank/DDBJ whole genome shotgun (WGS) entry which is preliminary data.</text>
</comment>
<dbReference type="EMBL" id="JADOUF010000001">
    <property type="protein sequence ID" value="MBG6139916.1"/>
    <property type="molecule type" value="Genomic_DNA"/>
</dbReference>
<gene>
    <name evidence="1" type="ORF">IW245_006110</name>
</gene>
<proteinExistence type="predicted"/>
<accession>A0A8J7GKM2</accession>
<evidence type="ECO:0000313" key="2">
    <source>
        <dbReference type="Proteomes" id="UP000622552"/>
    </source>
</evidence>
<dbReference type="Proteomes" id="UP000622552">
    <property type="component" value="Unassembled WGS sequence"/>
</dbReference>
<name>A0A8J7GKM2_9ACTN</name>
<organism evidence="1 2">
    <name type="scientific">Longispora fulva</name>
    <dbReference type="NCBI Taxonomy" id="619741"/>
    <lineage>
        <taxon>Bacteria</taxon>
        <taxon>Bacillati</taxon>
        <taxon>Actinomycetota</taxon>
        <taxon>Actinomycetes</taxon>
        <taxon>Micromonosporales</taxon>
        <taxon>Micromonosporaceae</taxon>
        <taxon>Longispora</taxon>
    </lineage>
</organism>
<keyword evidence="2" id="KW-1185">Reference proteome</keyword>
<dbReference type="RefSeq" id="WP_197006524.1">
    <property type="nucleotide sequence ID" value="NZ_BONS01000006.1"/>
</dbReference>
<evidence type="ECO:0000313" key="1">
    <source>
        <dbReference type="EMBL" id="MBG6139916.1"/>
    </source>
</evidence>